<gene>
    <name evidence="2" type="ORF">UFOPK1791_00719</name>
    <name evidence="3" type="ORF">UFOPK2312_00922</name>
    <name evidence="4" type="ORF">UFOPK3783_00121</name>
    <name evidence="5" type="ORF">UFOPK3948_00638</name>
</gene>
<sequence length="55" mass="6040">MNFTVTKGTPNSSELAAIESALNSRKDKPVNKRSNWGKPQLRGELIKGRKNVSGK</sequence>
<proteinExistence type="predicted"/>
<dbReference type="EMBL" id="CAEZWY010000128">
    <property type="protein sequence ID" value="CAB4677034.1"/>
    <property type="molecule type" value="Genomic_DNA"/>
</dbReference>
<name>A0A6J6MWC1_9ZZZZ</name>
<evidence type="ECO:0000313" key="2">
    <source>
        <dbReference type="EMBL" id="CAB4593934.1"/>
    </source>
</evidence>
<dbReference type="EMBL" id="CAFBNI010000005">
    <property type="protein sequence ID" value="CAB4937879.1"/>
    <property type="molecule type" value="Genomic_DNA"/>
</dbReference>
<reference evidence="3" key="1">
    <citation type="submission" date="2020-05" db="EMBL/GenBank/DDBJ databases">
        <authorList>
            <person name="Chiriac C."/>
            <person name="Salcher M."/>
            <person name="Ghai R."/>
            <person name="Kavagutti S V."/>
        </authorList>
    </citation>
    <scope>NUCLEOTIDE SEQUENCE</scope>
</reference>
<dbReference type="AlphaFoldDB" id="A0A6J6MWC1"/>
<dbReference type="EMBL" id="CAEZUF010000062">
    <property type="protein sequence ID" value="CAB4593934.1"/>
    <property type="molecule type" value="Genomic_DNA"/>
</dbReference>
<evidence type="ECO:0000313" key="5">
    <source>
        <dbReference type="EMBL" id="CAB4979129.1"/>
    </source>
</evidence>
<accession>A0A6J6MWC1</accession>
<dbReference type="EMBL" id="CAFBOI010000062">
    <property type="protein sequence ID" value="CAB4979129.1"/>
    <property type="molecule type" value="Genomic_DNA"/>
</dbReference>
<evidence type="ECO:0000313" key="4">
    <source>
        <dbReference type="EMBL" id="CAB4937879.1"/>
    </source>
</evidence>
<protein>
    <submittedName>
        <fullName evidence="3">Unannotated protein</fullName>
    </submittedName>
</protein>
<feature type="region of interest" description="Disordered" evidence="1">
    <location>
        <begin position="21"/>
        <end position="55"/>
    </location>
</feature>
<evidence type="ECO:0000256" key="1">
    <source>
        <dbReference type="SAM" id="MobiDB-lite"/>
    </source>
</evidence>
<evidence type="ECO:0000313" key="3">
    <source>
        <dbReference type="EMBL" id="CAB4677034.1"/>
    </source>
</evidence>
<organism evidence="3">
    <name type="scientific">freshwater metagenome</name>
    <dbReference type="NCBI Taxonomy" id="449393"/>
    <lineage>
        <taxon>unclassified sequences</taxon>
        <taxon>metagenomes</taxon>
        <taxon>ecological metagenomes</taxon>
    </lineage>
</organism>